<evidence type="ECO:0000313" key="3">
    <source>
        <dbReference type="EMBL" id="TVY80916.1"/>
    </source>
</evidence>
<proteinExistence type="predicted"/>
<organism evidence="3 4">
    <name type="scientific">Lachnellula suecica</name>
    <dbReference type="NCBI Taxonomy" id="602035"/>
    <lineage>
        <taxon>Eukaryota</taxon>
        <taxon>Fungi</taxon>
        <taxon>Dikarya</taxon>
        <taxon>Ascomycota</taxon>
        <taxon>Pezizomycotina</taxon>
        <taxon>Leotiomycetes</taxon>
        <taxon>Helotiales</taxon>
        <taxon>Lachnaceae</taxon>
        <taxon>Lachnellula</taxon>
    </lineage>
</organism>
<feature type="compositionally biased region" description="Polar residues" evidence="1">
    <location>
        <begin position="214"/>
        <end position="225"/>
    </location>
</feature>
<feature type="compositionally biased region" description="Basic and acidic residues" evidence="1">
    <location>
        <begin position="194"/>
        <end position="211"/>
    </location>
</feature>
<dbReference type="Proteomes" id="UP000469558">
    <property type="component" value="Unassembled WGS sequence"/>
</dbReference>
<keyword evidence="4" id="KW-1185">Reference proteome</keyword>
<evidence type="ECO:0000313" key="4">
    <source>
        <dbReference type="Proteomes" id="UP000469558"/>
    </source>
</evidence>
<sequence>MRTVLDTDHQLRIANTSLLFLALSDIGMAAQFLTSPLLVYSLAEGVASLPPDPEQWVLEMKNMFTLGLSNLQRNLMGFVTGPPQQYTQYVTPNQADRDPALKWLCRNQIIQRADYANFSTLAIVLIFALGTLITLLSVGLEPLVGRFRRRWSGAGVKVWQLEERDRVPVTEEGIVFGMLGDWDNSSSTFEVKEVPECKQDDSSSGFPDKDGVTLQLNSPNSWSTDGRNEIEISRSNSI</sequence>
<keyword evidence="2" id="KW-0812">Transmembrane</keyword>
<feature type="transmembrane region" description="Helical" evidence="2">
    <location>
        <begin position="18"/>
        <end position="43"/>
    </location>
</feature>
<comment type="caution">
    <text evidence="3">The sequence shown here is derived from an EMBL/GenBank/DDBJ whole genome shotgun (WGS) entry which is preliminary data.</text>
</comment>
<dbReference type="EMBL" id="QGMK01000584">
    <property type="protein sequence ID" value="TVY80916.1"/>
    <property type="molecule type" value="Genomic_DNA"/>
</dbReference>
<keyword evidence="2" id="KW-0472">Membrane</keyword>
<protein>
    <submittedName>
        <fullName evidence="3">Uncharacterized protein</fullName>
    </submittedName>
</protein>
<dbReference type="OrthoDB" id="3557131at2759"/>
<gene>
    <name evidence="3" type="ORF">LSUE1_G005961</name>
</gene>
<reference evidence="3 4" key="1">
    <citation type="submission" date="2018-05" db="EMBL/GenBank/DDBJ databases">
        <title>Genome sequencing and assembly of the regulated plant pathogen Lachnellula willkommii and related sister species for the development of diagnostic species identification markers.</title>
        <authorList>
            <person name="Giroux E."/>
            <person name="Bilodeau G."/>
        </authorList>
    </citation>
    <scope>NUCLEOTIDE SEQUENCE [LARGE SCALE GENOMIC DNA]</scope>
    <source>
        <strain evidence="3 4">CBS 268.59</strain>
    </source>
</reference>
<feature type="transmembrane region" description="Helical" evidence="2">
    <location>
        <begin position="121"/>
        <end position="140"/>
    </location>
</feature>
<dbReference type="AlphaFoldDB" id="A0A8T9C6A0"/>
<accession>A0A8T9C6A0</accession>
<evidence type="ECO:0000256" key="2">
    <source>
        <dbReference type="SAM" id="Phobius"/>
    </source>
</evidence>
<keyword evidence="2" id="KW-1133">Transmembrane helix</keyword>
<name>A0A8T9C6A0_9HELO</name>
<feature type="region of interest" description="Disordered" evidence="1">
    <location>
        <begin position="194"/>
        <end position="238"/>
    </location>
</feature>
<evidence type="ECO:0000256" key="1">
    <source>
        <dbReference type="SAM" id="MobiDB-lite"/>
    </source>
</evidence>